<name>A0A6L7GJF2_9ACTN</name>
<accession>A0A6L7GJF2</accession>
<evidence type="ECO:0000313" key="1">
    <source>
        <dbReference type="EMBL" id="MXP20006.1"/>
    </source>
</evidence>
<protein>
    <submittedName>
        <fullName evidence="1">Uncharacterized protein</fullName>
    </submittedName>
</protein>
<dbReference type="AlphaFoldDB" id="A0A6L7GJF2"/>
<reference evidence="1 2" key="1">
    <citation type="submission" date="2019-11" db="EMBL/GenBank/DDBJ databases">
        <title>Gordonia sp. nov., a novel actinobacterium isolated from mangrove soil in Hainan.</title>
        <authorList>
            <person name="Huang X."/>
            <person name="Xie Y."/>
            <person name="Chu X."/>
            <person name="Xiao K."/>
        </authorList>
    </citation>
    <scope>NUCLEOTIDE SEQUENCE [LARGE SCALE GENOMIC DNA]</scope>
    <source>
        <strain evidence="1 2">HNM0687</strain>
    </source>
</reference>
<proteinExistence type="predicted"/>
<dbReference type="EMBL" id="WMBR01000001">
    <property type="protein sequence ID" value="MXP20006.1"/>
    <property type="molecule type" value="Genomic_DNA"/>
</dbReference>
<sequence>MLIGMDEYPFHQIAESFAGAATGDPSWNDGHYFGITDHDGRVSLTASIRLYPNNDVIDGFVCLRHRDKQYNVRVSRRLRPDIDTLRVGPLGMEIAEPMKSVRLFLEPNERGIELDLLCTTTVTPVRSPVETTRIDGRLVSERTTYEVTGSVAGWVRVADERIELRDDTASFFRNHSWGMHPGRGGPRTYAAPGQSKRRTPGVRQWVLFRTPGSGGHFFLDPSGRRASGRGVLMYPDRLVDVTEVESAPEFHDGGRRLSGGSFTLTAADGAVTTYKVTDLGWVYCQGGGYFGGWDDGLGQGVFRGDSYAEGEVWDVSHPTTVVDESGRSFEFDHDWAENFVRLTGPDGVGAAHYECVVIREAEQWS</sequence>
<dbReference type="Proteomes" id="UP000475545">
    <property type="component" value="Unassembled WGS sequence"/>
</dbReference>
<keyword evidence="2" id="KW-1185">Reference proteome</keyword>
<dbReference type="RefSeq" id="WP_160900182.1">
    <property type="nucleotide sequence ID" value="NZ_CP102850.1"/>
</dbReference>
<organism evidence="1 2">
    <name type="scientific">Gordonia mangrovi</name>
    <dbReference type="NCBI Taxonomy" id="2665643"/>
    <lineage>
        <taxon>Bacteria</taxon>
        <taxon>Bacillati</taxon>
        <taxon>Actinomycetota</taxon>
        <taxon>Actinomycetes</taxon>
        <taxon>Mycobacteriales</taxon>
        <taxon>Gordoniaceae</taxon>
        <taxon>Gordonia</taxon>
    </lineage>
</organism>
<evidence type="ECO:0000313" key="2">
    <source>
        <dbReference type="Proteomes" id="UP000475545"/>
    </source>
</evidence>
<comment type="caution">
    <text evidence="1">The sequence shown here is derived from an EMBL/GenBank/DDBJ whole genome shotgun (WGS) entry which is preliminary data.</text>
</comment>
<gene>
    <name evidence="1" type="ORF">GIY30_01315</name>
</gene>